<dbReference type="EMBL" id="RXNU01000011">
    <property type="protein sequence ID" value="RTR37649.1"/>
    <property type="molecule type" value="Genomic_DNA"/>
</dbReference>
<protein>
    <recommendedName>
        <fullName evidence="4">Catalase</fullName>
    </recommendedName>
</protein>
<accession>A0A431WR20</accession>
<feature type="compositionally biased region" description="Polar residues" evidence="1">
    <location>
        <begin position="184"/>
        <end position="200"/>
    </location>
</feature>
<evidence type="ECO:0000256" key="1">
    <source>
        <dbReference type="SAM" id="MobiDB-lite"/>
    </source>
</evidence>
<dbReference type="InterPro" id="IPR021973">
    <property type="entry name" value="SprA-related"/>
</dbReference>
<feature type="compositionally biased region" description="Basic and acidic residues" evidence="1">
    <location>
        <begin position="268"/>
        <end position="279"/>
    </location>
</feature>
<evidence type="ECO:0008006" key="4">
    <source>
        <dbReference type="Google" id="ProtNLM"/>
    </source>
</evidence>
<feature type="compositionally biased region" description="Low complexity" evidence="1">
    <location>
        <begin position="36"/>
        <end position="61"/>
    </location>
</feature>
<dbReference type="AlphaFoldDB" id="A0A431WR20"/>
<proteinExistence type="predicted"/>
<keyword evidence="3" id="KW-1185">Reference proteome</keyword>
<organism evidence="2 3">
    <name type="scientific">Shewanella canadensis</name>
    <dbReference type="NCBI Taxonomy" id="271096"/>
    <lineage>
        <taxon>Bacteria</taxon>
        <taxon>Pseudomonadati</taxon>
        <taxon>Pseudomonadota</taxon>
        <taxon>Gammaproteobacteria</taxon>
        <taxon>Alteromonadales</taxon>
        <taxon>Shewanellaceae</taxon>
        <taxon>Shewanella</taxon>
    </lineage>
</organism>
<sequence length="475" mass="49596">MLGVTSSPDIQRRQEQSLPASPSVTSASLTSVALKSDSTTHSSFSSSTNSTITSSTVTRSSVGPKPVKPFSIQISPDTVGLSPNVFAPVTSSAVLTSDVTSPEYSRPLAASGADLVSVGANASNVNASQTQAVFSLALGPLSVAGLVNAQASTSVVGLSEPAFSPQTVEGSESRSVFNDIYATPVTNTDSNPVTDSQVSPTAGDVSAKPSDTSESVAQNIFAKEPPVTEEKVTGSIFKPSEISKKAFEEQGSDSNAVAEQQILAELSKRDSEVKAHEQAHSSVGGNLAQSPQFSYEQGSDGKRYAVDGEVSIDISVVRGDPLATINKMRQVYAAAMAPANPSMADIRVASDAIRKMNQAQSELAAKRQSEVMTIKDMAPLIDAQAIIDGFTPPEPPDMTIGGEVDSTGAIRRAQPEENNVVNQTIETINGQLTASSEPVFELLSSKDQTEGYLTKTLLEKYLPVNKASGSLSFSV</sequence>
<feature type="compositionally biased region" description="Polar residues" evidence="1">
    <location>
        <begin position="280"/>
        <end position="297"/>
    </location>
</feature>
<dbReference type="RefSeq" id="WP_126521708.1">
    <property type="nucleotide sequence ID" value="NZ_RXNU01000011.1"/>
</dbReference>
<evidence type="ECO:0000313" key="3">
    <source>
        <dbReference type="Proteomes" id="UP000267448"/>
    </source>
</evidence>
<feature type="region of interest" description="Disordered" evidence="1">
    <location>
        <begin position="183"/>
        <end position="213"/>
    </location>
</feature>
<dbReference type="Pfam" id="PF12118">
    <property type="entry name" value="SprA-related"/>
    <property type="match status" value="1"/>
</dbReference>
<name>A0A431WR20_9GAMM</name>
<comment type="caution">
    <text evidence="2">The sequence shown here is derived from an EMBL/GenBank/DDBJ whole genome shotgun (WGS) entry which is preliminary data.</text>
</comment>
<feature type="compositionally biased region" description="Polar residues" evidence="1">
    <location>
        <begin position="16"/>
        <end position="33"/>
    </location>
</feature>
<gene>
    <name evidence="2" type="ORF">EKG38_18230</name>
</gene>
<feature type="region of interest" description="Disordered" evidence="1">
    <location>
        <begin position="268"/>
        <end position="300"/>
    </location>
</feature>
<dbReference type="Proteomes" id="UP000267448">
    <property type="component" value="Unassembled WGS sequence"/>
</dbReference>
<evidence type="ECO:0000313" key="2">
    <source>
        <dbReference type="EMBL" id="RTR37649.1"/>
    </source>
</evidence>
<reference evidence="2 3" key="1">
    <citation type="submission" date="2018-12" db="EMBL/GenBank/DDBJ databases">
        <authorList>
            <person name="Yu L."/>
        </authorList>
    </citation>
    <scope>NUCLEOTIDE SEQUENCE [LARGE SCALE GENOMIC DNA]</scope>
    <source>
        <strain evidence="2 3">HAW-EB2</strain>
    </source>
</reference>
<feature type="region of interest" description="Disordered" evidence="1">
    <location>
        <begin position="1"/>
        <end position="66"/>
    </location>
</feature>
<dbReference type="OrthoDB" id="9812722at2"/>